<name>H1LET6_9LACO</name>
<dbReference type="AlphaFoldDB" id="H1LET6"/>
<sequence length="43" mass="4858">MNGKFVTFEGPDGAGKTSVMNKVIVPIKQEIGNRLCYSRTRWQ</sequence>
<gene>
    <name evidence="1" type="ORF">HMPREF9104_01112</name>
</gene>
<dbReference type="Proteomes" id="UP000005025">
    <property type="component" value="Unassembled WGS sequence"/>
</dbReference>
<reference evidence="1 2" key="1">
    <citation type="submission" date="2011-09" db="EMBL/GenBank/DDBJ databases">
        <authorList>
            <person name="Weinstock G."/>
            <person name="Sodergren E."/>
            <person name="Clifton S."/>
            <person name="Fulton L."/>
            <person name="Fulton B."/>
            <person name="Courtney L."/>
            <person name="Fronick C."/>
            <person name="Harrison M."/>
            <person name="Strong C."/>
            <person name="Farmer C."/>
            <person name="Delahaunty K."/>
            <person name="Markovic C."/>
            <person name="Hall O."/>
            <person name="Minx P."/>
            <person name="Tomlinson C."/>
            <person name="Mitreva M."/>
            <person name="Hou S."/>
            <person name="Chen J."/>
            <person name="Wollam A."/>
            <person name="Pepin K.H."/>
            <person name="Johnson M."/>
            <person name="Bhonagiri V."/>
            <person name="Zhang X."/>
            <person name="Suruliraj S."/>
            <person name="Warren W."/>
            <person name="Chinwalla A."/>
            <person name="Mardis E.R."/>
            <person name="Wilson R.K."/>
        </authorList>
    </citation>
    <scope>NUCLEOTIDE SEQUENCE [LARGE SCALE GENOMIC DNA]</scope>
    <source>
        <strain evidence="1 2">F0435</strain>
    </source>
</reference>
<evidence type="ECO:0000313" key="2">
    <source>
        <dbReference type="Proteomes" id="UP000005025"/>
    </source>
</evidence>
<dbReference type="PATRIC" id="fig|797516.3.peg.988"/>
<dbReference type="EMBL" id="AGRJ01000109">
    <property type="protein sequence ID" value="EHO52291.1"/>
    <property type="molecule type" value="Genomic_DNA"/>
</dbReference>
<comment type="caution">
    <text evidence="1">The sequence shown here is derived from an EMBL/GenBank/DDBJ whole genome shotgun (WGS) entry which is preliminary data.</text>
</comment>
<dbReference type="HOGENOM" id="CLU_3235223_0_0_9"/>
<dbReference type="STRING" id="797516.HMPREF9104_01112"/>
<dbReference type="SUPFAM" id="SSF52540">
    <property type="entry name" value="P-loop containing nucleoside triphosphate hydrolases"/>
    <property type="match status" value="1"/>
</dbReference>
<organism evidence="1 2">
    <name type="scientific">Lentilactobacillus kisonensis F0435</name>
    <dbReference type="NCBI Taxonomy" id="797516"/>
    <lineage>
        <taxon>Bacteria</taxon>
        <taxon>Bacillati</taxon>
        <taxon>Bacillota</taxon>
        <taxon>Bacilli</taxon>
        <taxon>Lactobacillales</taxon>
        <taxon>Lactobacillaceae</taxon>
        <taxon>Lentilactobacillus</taxon>
    </lineage>
</organism>
<proteinExistence type="predicted"/>
<accession>H1LET6</accession>
<protein>
    <submittedName>
        <fullName evidence="1">Uncharacterized protein</fullName>
    </submittedName>
</protein>
<evidence type="ECO:0000313" key="1">
    <source>
        <dbReference type="EMBL" id="EHO52291.1"/>
    </source>
</evidence>
<dbReference type="InterPro" id="IPR027417">
    <property type="entry name" value="P-loop_NTPase"/>
</dbReference>
<dbReference type="Gene3D" id="3.40.50.300">
    <property type="entry name" value="P-loop containing nucleotide triphosphate hydrolases"/>
    <property type="match status" value="1"/>
</dbReference>